<keyword evidence="3" id="KW-1185">Reference proteome</keyword>
<dbReference type="OrthoDB" id="10383790at2759"/>
<keyword evidence="1" id="KW-1133">Transmembrane helix</keyword>
<organism evidence="2 3">
    <name type="scientific">Puccinia striiformis f. sp. tritici PST-78</name>
    <dbReference type="NCBI Taxonomy" id="1165861"/>
    <lineage>
        <taxon>Eukaryota</taxon>
        <taxon>Fungi</taxon>
        <taxon>Dikarya</taxon>
        <taxon>Basidiomycota</taxon>
        <taxon>Pucciniomycotina</taxon>
        <taxon>Pucciniomycetes</taxon>
        <taxon>Pucciniales</taxon>
        <taxon>Pucciniaceae</taxon>
        <taxon>Puccinia</taxon>
    </lineage>
</organism>
<proteinExistence type="predicted"/>
<dbReference type="AlphaFoldDB" id="A0A0L0V959"/>
<dbReference type="EMBL" id="AJIL01000091">
    <property type="protein sequence ID" value="KNE95818.1"/>
    <property type="molecule type" value="Genomic_DNA"/>
</dbReference>
<evidence type="ECO:0000256" key="1">
    <source>
        <dbReference type="SAM" id="Phobius"/>
    </source>
</evidence>
<gene>
    <name evidence="2" type="ORF">PSTG_10878</name>
</gene>
<comment type="caution">
    <text evidence="2">The sequence shown here is derived from an EMBL/GenBank/DDBJ whole genome shotgun (WGS) entry which is preliminary data.</text>
</comment>
<sequence>METNSTELYARAAILLLLAVLADPRSISIIVFLKKNAMETRELTFQILFDFQDNICYSMLQPFFIRCGLNPMNGFCEGYTTYALFALALVTILKAWNPCVSWLKQEWEHFCDGITTD</sequence>
<keyword evidence="1" id="KW-0812">Transmembrane</keyword>
<evidence type="ECO:0000313" key="2">
    <source>
        <dbReference type="EMBL" id="KNE95818.1"/>
    </source>
</evidence>
<feature type="transmembrane region" description="Helical" evidence="1">
    <location>
        <begin position="12"/>
        <end position="33"/>
    </location>
</feature>
<reference evidence="3" key="1">
    <citation type="submission" date="2014-03" db="EMBL/GenBank/DDBJ databases">
        <title>The Genome Sequence of Puccinia striiformis f. sp. tritici PST-78.</title>
        <authorList>
            <consortium name="The Broad Institute Genome Sequencing Platform"/>
            <person name="Cuomo C."/>
            <person name="Hulbert S."/>
            <person name="Chen X."/>
            <person name="Walker B."/>
            <person name="Young S.K."/>
            <person name="Zeng Q."/>
            <person name="Gargeya S."/>
            <person name="Fitzgerald M."/>
            <person name="Haas B."/>
            <person name="Abouelleil A."/>
            <person name="Alvarado L."/>
            <person name="Arachchi H.M."/>
            <person name="Berlin A.M."/>
            <person name="Chapman S.B."/>
            <person name="Goldberg J."/>
            <person name="Griggs A."/>
            <person name="Gujja S."/>
            <person name="Hansen M."/>
            <person name="Howarth C."/>
            <person name="Imamovic A."/>
            <person name="Larimer J."/>
            <person name="McCowan C."/>
            <person name="Montmayeur A."/>
            <person name="Murphy C."/>
            <person name="Neiman D."/>
            <person name="Pearson M."/>
            <person name="Priest M."/>
            <person name="Roberts A."/>
            <person name="Saif S."/>
            <person name="Shea T."/>
            <person name="Sisk P."/>
            <person name="Sykes S."/>
            <person name="Wortman J."/>
            <person name="Nusbaum C."/>
            <person name="Birren B."/>
        </authorList>
    </citation>
    <scope>NUCLEOTIDE SEQUENCE [LARGE SCALE GENOMIC DNA]</scope>
    <source>
        <strain evidence="3">race PST-78</strain>
    </source>
</reference>
<evidence type="ECO:0000313" key="3">
    <source>
        <dbReference type="Proteomes" id="UP000054564"/>
    </source>
</evidence>
<accession>A0A0L0V959</accession>
<protein>
    <submittedName>
        <fullName evidence="2">Uncharacterized protein</fullName>
    </submittedName>
</protein>
<keyword evidence="1" id="KW-0472">Membrane</keyword>
<dbReference type="Proteomes" id="UP000054564">
    <property type="component" value="Unassembled WGS sequence"/>
</dbReference>
<name>A0A0L0V959_9BASI</name>